<dbReference type="AlphaFoldDB" id="A0A6S7IS74"/>
<accession>A0A6S7IS74</accession>
<evidence type="ECO:0000313" key="1">
    <source>
        <dbReference type="EMBL" id="CAB4020536.1"/>
    </source>
</evidence>
<proteinExistence type="predicted"/>
<dbReference type="InterPro" id="IPR000477">
    <property type="entry name" value="RT_dom"/>
</dbReference>
<dbReference type="Proteomes" id="UP001152795">
    <property type="component" value="Unassembled WGS sequence"/>
</dbReference>
<sequence length="330" mass="37576">IKHLMWERDRLKRIAVLTNEESAWFNFKNLKNQVNFKIRENKTQYYNSFFNDNLGDCKKTWNGINTILSKNKNLTHTKKVVVDDAVINDPLGVSNAFKRHFTGIGPKLAAKIPVNLNANYDHINKPENEFELLIVSELVVSKLVEKLSTRKANGLDNIPACLLKATLLDITDNWSFNMDNGLINAILFIDLRKAFDTIDHEILLNKLSRYGFKYKTIELFRDYLTGRTQITVVNNIPSDSSETTCGVPQGSILAPLLYLLYINDLPNCNLISDGHLYVDDTSLTYADNDINQLLSVMNSDLLSLRNWLNINKLSLNTLKTKSCSSQLDTN</sequence>
<protein>
    <submittedName>
        <fullName evidence="1">Uncharacterized protein</fullName>
    </submittedName>
</protein>
<name>A0A6S7IS74_PARCT</name>
<dbReference type="PROSITE" id="PS50878">
    <property type="entry name" value="RT_POL"/>
    <property type="match status" value="1"/>
</dbReference>
<dbReference type="SUPFAM" id="SSF56672">
    <property type="entry name" value="DNA/RNA polymerases"/>
    <property type="match status" value="1"/>
</dbReference>
<comment type="caution">
    <text evidence="1">The sequence shown here is derived from an EMBL/GenBank/DDBJ whole genome shotgun (WGS) entry which is preliminary data.</text>
</comment>
<keyword evidence="2" id="KW-1185">Reference proteome</keyword>
<dbReference type="Pfam" id="PF00078">
    <property type="entry name" value="RVT_1"/>
    <property type="match status" value="1"/>
</dbReference>
<gene>
    <name evidence="1" type="ORF">PACLA_8A005450</name>
</gene>
<feature type="non-terminal residue" evidence="1">
    <location>
        <position position="1"/>
    </location>
</feature>
<evidence type="ECO:0000313" key="2">
    <source>
        <dbReference type="Proteomes" id="UP001152795"/>
    </source>
</evidence>
<reference evidence="1" key="1">
    <citation type="submission" date="2020-04" db="EMBL/GenBank/DDBJ databases">
        <authorList>
            <person name="Alioto T."/>
            <person name="Alioto T."/>
            <person name="Gomez Garrido J."/>
        </authorList>
    </citation>
    <scope>NUCLEOTIDE SEQUENCE</scope>
    <source>
        <strain evidence="1">A484AB</strain>
    </source>
</reference>
<organism evidence="1 2">
    <name type="scientific">Paramuricea clavata</name>
    <name type="common">Red gorgonian</name>
    <name type="synonym">Violescent sea-whip</name>
    <dbReference type="NCBI Taxonomy" id="317549"/>
    <lineage>
        <taxon>Eukaryota</taxon>
        <taxon>Metazoa</taxon>
        <taxon>Cnidaria</taxon>
        <taxon>Anthozoa</taxon>
        <taxon>Octocorallia</taxon>
        <taxon>Malacalcyonacea</taxon>
        <taxon>Plexauridae</taxon>
        <taxon>Paramuricea</taxon>
    </lineage>
</organism>
<dbReference type="InterPro" id="IPR043502">
    <property type="entry name" value="DNA/RNA_pol_sf"/>
</dbReference>
<dbReference type="EMBL" id="CACRXK020011006">
    <property type="protein sequence ID" value="CAB4020536.1"/>
    <property type="molecule type" value="Genomic_DNA"/>
</dbReference>
<dbReference type="PANTHER" id="PTHR33332">
    <property type="entry name" value="REVERSE TRANSCRIPTASE DOMAIN-CONTAINING PROTEIN"/>
    <property type="match status" value="1"/>
</dbReference>